<dbReference type="EMBL" id="JACHXD010000003">
    <property type="protein sequence ID" value="MBB3118615.1"/>
    <property type="molecule type" value="Genomic_DNA"/>
</dbReference>
<dbReference type="Pfam" id="PF06995">
    <property type="entry name" value="Phage_P2_GpU"/>
    <property type="match status" value="1"/>
</dbReference>
<evidence type="ECO:0008006" key="3">
    <source>
        <dbReference type="Google" id="ProtNLM"/>
    </source>
</evidence>
<proteinExistence type="predicted"/>
<name>A0A7W5B9D7_9BURK</name>
<keyword evidence="2" id="KW-1185">Reference proteome</keyword>
<protein>
    <recommendedName>
        <fullName evidence="3">Phage tail protein</fullName>
    </recommendedName>
</protein>
<dbReference type="Proteomes" id="UP000541535">
    <property type="component" value="Unassembled WGS sequence"/>
</dbReference>
<dbReference type="InterPro" id="IPR009734">
    <property type="entry name" value="Myoviridae_GpU"/>
</dbReference>
<reference evidence="1 2" key="1">
    <citation type="submission" date="2020-08" db="EMBL/GenBank/DDBJ databases">
        <title>Genomic Encyclopedia of Type Strains, Phase III (KMG-III): the genomes of soil and plant-associated and newly described type strains.</title>
        <authorList>
            <person name="Whitman W."/>
        </authorList>
    </citation>
    <scope>NUCLEOTIDE SEQUENCE [LARGE SCALE GENOMIC DNA]</scope>
    <source>
        <strain evidence="1 2">CECT 8897</strain>
    </source>
</reference>
<dbReference type="RefSeq" id="WP_183440500.1">
    <property type="nucleotide sequence ID" value="NZ_JACHXD010000003.1"/>
</dbReference>
<sequence>MGSKDFINRATGEIARAEERARHISDKVNARLDHGKERVGKLTARVVGHIDDATKLVTAAQGALNRVLPLADGTAIQRGLNALRNGAEKLAASKIAEVKAAAGKLTAAVGGLSKSFKALTGIGAGGPGGAAADAAQAVSSLAKKTDDAAPAAAAATPHLLILSAEDGTRYHFGLSGTAFDHLKRQANFNIAAQERLSRPEALQAVGQGSESLTLSGAIYAAFRQGGGELEKLRAVGRALKPLLLTTGYGEVLGRWYMTSLSEDQETLMADGAARKQTFTLEFKRYGDDYQNV</sequence>
<evidence type="ECO:0000313" key="2">
    <source>
        <dbReference type="Proteomes" id="UP000541535"/>
    </source>
</evidence>
<dbReference type="AlphaFoldDB" id="A0A7W5B9D7"/>
<comment type="caution">
    <text evidence="1">The sequence shown here is derived from an EMBL/GenBank/DDBJ whole genome shotgun (WGS) entry which is preliminary data.</text>
</comment>
<accession>A0A7W5B9D7</accession>
<organism evidence="1 2">
    <name type="scientific">Pseudoduganella violacea</name>
    <dbReference type="NCBI Taxonomy" id="1715466"/>
    <lineage>
        <taxon>Bacteria</taxon>
        <taxon>Pseudomonadati</taxon>
        <taxon>Pseudomonadota</taxon>
        <taxon>Betaproteobacteria</taxon>
        <taxon>Burkholderiales</taxon>
        <taxon>Oxalobacteraceae</taxon>
        <taxon>Telluria group</taxon>
        <taxon>Pseudoduganella</taxon>
    </lineage>
</organism>
<evidence type="ECO:0000313" key="1">
    <source>
        <dbReference type="EMBL" id="MBB3118615.1"/>
    </source>
</evidence>
<gene>
    <name evidence="1" type="ORF">FHS03_001646</name>
</gene>